<evidence type="ECO:0000259" key="2">
    <source>
        <dbReference type="Pfam" id="PF01979"/>
    </source>
</evidence>
<organism evidence="3 4">
    <name type="scientific">Halopolyspora algeriensis</name>
    <dbReference type="NCBI Taxonomy" id="1500506"/>
    <lineage>
        <taxon>Bacteria</taxon>
        <taxon>Bacillati</taxon>
        <taxon>Actinomycetota</taxon>
        <taxon>Actinomycetes</taxon>
        <taxon>Actinomycetes incertae sedis</taxon>
        <taxon>Halopolyspora</taxon>
    </lineage>
</organism>
<dbReference type="InterPro" id="IPR050287">
    <property type="entry name" value="MTA/SAH_deaminase"/>
</dbReference>
<dbReference type="GO" id="GO:0016810">
    <property type="term" value="F:hydrolase activity, acting on carbon-nitrogen (but not peptide) bonds"/>
    <property type="evidence" value="ECO:0007669"/>
    <property type="project" value="InterPro"/>
</dbReference>
<reference evidence="3 4" key="1">
    <citation type="submission" date="2018-07" db="EMBL/GenBank/DDBJ databases">
        <title>Genomic Encyclopedia of Type Strains, Phase III (KMG-III): the genomes of soil and plant-associated and newly described type strains.</title>
        <authorList>
            <person name="Whitman W."/>
        </authorList>
    </citation>
    <scope>NUCLEOTIDE SEQUENCE [LARGE SCALE GENOMIC DNA]</scope>
    <source>
        <strain evidence="3 4">CECT 8575</strain>
    </source>
</reference>
<dbReference type="PANTHER" id="PTHR43794">
    <property type="entry name" value="AMINOHYDROLASE SSNA-RELATED"/>
    <property type="match status" value="1"/>
</dbReference>
<protein>
    <submittedName>
        <fullName evidence="3">5-methylthioadenosine/S-adenosylhomocysteine deaminase</fullName>
    </submittedName>
</protein>
<sequence length="464" mass="49327">MHVSPRPWPAPVPGRVVQNADMPIALRLHAPMLLPCDPACSVVRDAVVDIDVHGRLAYCGTREQAPALPHDTVVRECAGMLLPGLINAHAHSPMTLLRGMGGDLPLLRWLREVVWPAESKLRPSDVRAGMALGAVEMLRAGVTTSAEMYFTGESVAEATLAVGSRILLTPAVIDAPDLSTLGTWRQMVEGIDRWIDADGLRFGPGERIELGYGPHSAYTLPPEALQLIGESAQQRGALVQTHVAESATEDAEIRQRHGSVPKLLDKLGVLDGRVTAAHGVHLSDEDIDLLARRGVGVAHCPGSNAKLASGTARLVDLLTAQVPVGLGTDGPSSNDDLDLWEEVQLSGMLARLSTGDATAVTARAALLAATRGGAAALHREDIGALEPGCWADIVHMDVDTPAFATGLEAPDEQILSNLVWAGGSRCVRDVWVAGEEILRDGEPTRVDRRSVQAAARRAAQHIRT</sequence>
<dbReference type="EMBL" id="QPJC01000001">
    <property type="protein sequence ID" value="RCW47137.1"/>
    <property type="molecule type" value="Genomic_DNA"/>
</dbReference>
<dbReference type="Gene3D" id="3.20.20.140">
    <property type="entry name" value="Metal-dependent hydrolases"/>
    <property type="match status" value="1"/>
</dbReference>
<proteinExistence type="predicted"/>
<keyword evidence="4" id="KW-1185">Reference proteome</keyword>
<dbReference type="InterPro" id="IPR011059">
    <property type="entry name" value="Metal-dep_hydrolase_composite"/>
</dbReference>
<feature type="domain" description="Amidohydrolase-related" evidence="2">
    <location>
        <begin position="80"/>
        <end position="435"/>
    </location>
</feature>
<dbReference type="Proteomes" id="UP000253495">
    <property type="component" value="Unassembled WGS sequence"/>
</dbReference>
<dbReference type="Gene3D" id="2.30.40.10">
    <property type="entry name" value="Urease, subunit C, domain 1"/>
    <property type="match status" value="1"/>
</dbReference>
<dbReference type="InterPro" id="IPR032466">
    <property type="entry name" value="Metal_Hydrolase"/>
</dbReference>
<keyword evidence="1" id="KW-0378">Hydrolase</keyword>
<evidence type="ECO:0000313" key="3">
    <source>
        <dbReference type="EMBL" id="RCW47137.1"/>
    </source>
</evidence>
<name>A0A368VYS3_9ACTN</name>
<dbReference type="Pfam" id="PF01979">
    <property type="entry name" value="Amidohydro_1"/>
    <property type="match status" value="1"/>
</dbReference>
<dbReference type="AlphaFoldDB" id="A0A368VYS3"/>
<dbReference type="PANTHER" id="PTHR43794:SF11">
    <property type="entry name" value="AMIDOHYDROLASE-RELATED DOMAIN-CONTAINING PROTEIN"/>
    <property type="match status" value="1"/>
</dbReference>
<evidence type="ECO:0000256" key="1">
    <source>
        <dbReference type="ARBA" id="ARBA00022801"/>
    </source>
</evidence>
<gene>
    <name evidence="3" type="ORF">DFQ14_101481</name>
</gene>
<accession>A0A368VYS3</accession>
<dbReference type="InterPro" id="IPR006680">
    <property type="entry name" value="Amidohydro-rel"/>
</dbReference>
<comment type="caution">
    <text evidence="3">The sequence shown here is derived from an EMBL/GenBank/DDBJ whole genome shotgun (WGS) entry which is preliminary data.</text>
</comment>
<dbReference type="SUPFAM" id="SSF51338">
    <property type="entry name" value="Composite domain of metallo-dependent hydrolases"/>
    <property type="match status" value="1"/>
</dbReference>
<evidence type="ECO:0000313" key="4">
    <source>
        <dbReference type="Proteomes" id="UP000253495"/>
    </source>
</evidence>
<dbReference type="SUPFAM" id="SSF51556">
    <property type="entry name" value="Metallo-dependent hydrolases"/>
    <property type="match status" value="1"/>
</dbReference>